<feature type="region of interest" description="Disordered" evidence="1">
    <location>
        <begin position="36"/>
        <end position="112"/>
    </location>
</feature>
<organism evidence="2 3">
    <name type="scientific">Embleya scabrispora</name>
    <dbReference type="NCBI Taxonomy" id="159449"/>
    <lineage>
        <taxon>Bacteria</taxon>
        <taxon>Bacillati</taxon>
        <taxon>Actinomycetota</taxon>
        <taxon>Actinomycetes</taxon>
        <taxon>Kitasatosporales</taxon>
        <taxon>Streptomycetaceae</taxon>
        <taxon>Embleya</taxon>
    </lineage>
</organism>
<evidence type="ECO:0000256" key="1">
    <source>
        <dbReference type="SAM" id="MobiDB-lite"/>
    </source>
</evidence>
<dbReference type="Proteomes" id="UP000190037">
    <property type="component" value="Unassembled WGS sequence"/>
</dbReference>
<feature type="compositionally biased region" description="Pro residues" evidence="1">
    <location>
        <begin position="78"/>
        <end position="102"/>
    </location>
</feature>
<dbReference type="OrthoDB" id="3293636at2"/>
<dbReference type="AlphaFoldDB" id="A0A1T3P3H8"/>
<proteinExistence type="predicted"/>
<evidence type="ECO:0000313" key="3">
    <source>
        <dbReference type="Proteomes" id="UP000190037"/>
    </source>
</evidence>
<feature type="compositionally biased region" description="Low complexity" evidence="1">
    <location>
        <begin position="103"/>
        <end position="112"/>
    </location>
</feature>
<dbReference type="EMBL" id="MWQN01000001">
    <property type="protein sequence ID" value="OPC83658.1"/>
    <property type="molecule type" value="Genomic_DNA"/>
</dbReference>
<reference evidence="2 3" key="1">
    <citation type="submission" date="2017-03" db="EMBL/GenBank/DDBJ databases">
        <title>Draft genome sequence of Streptomyces scabrisporus NF3, endophyte isolated from Amphipterygium adstringens.</title>
        <authorList>
            <person name="Vazquez M."/>
            <person name="Ceapa C.D."/>
            <person name="Rodriguez Luna D."/>
            <person name="Sanchez Esquivel S."/>
        </authorList>
    </citation>
    <scope>NUCLEOTIDE SEQUENCE [LARGE SCALE GENOMIC DNA]</scope>
    <source>
        <strain evidence="2 3">NF3</strain>
    </source>
</reference>
<dbReference type="STRING" id="159449.B4N89_24375"/>
<comment type="caution">
    <text evidence="2">The sequence shown here is derived from an EMBL/GenBank/DDBJ whole genome shotgun (WGS) entry which is preliminary data.</text>
</comment>
<evidence type="ECO:0000313" key="2">
    <source>
        <dbReference type="EMBL" id="OPC83658.1"/>
    </source>
</evidence>
<protein>
    <recommendedName>
        <fullName evidence="4">Secreted protein</fullName>
    </recommendedName>
</protein>
<keyword evidence="3" id="KW-1185">Reference proteome</keyword>
<sequence>MRRIITSISVWLAVTAVAVALSWWGVRSVLRETVFEPPRPPSPVAGDVPPPSVSTPPPTPSAPPTSEAPDLISAVNRTPPPTSPSPPPTTIPPTTKAPPAAPPAQLREQPPAAAVQSFEVRGGRASFRYQATTATLIAASPNPGWAVKVWPGDRWIRVDFVRHGQTSSVFVVWNGHDPMASTYED</sequence>
<feature type="compositionally biased region" description="Pro residues" evidence="1">
    <location>
        <begin position="37"/>
        <end position="63"/>
    </location>
</feature>
<dbReference type="RefSeq" id="WP_161500805.1">
    <property type="nucleotide sequence ID" value="NZ_MWQN01000001.1"/>
</dbReference>
<name>A0A1T3P3H8_9ACTN</name>
<evidence type="ECO:0008006" key="4">
    <source>
        <dbReference type="Google" id="ProtNLM"/>
    </source>
</evidence>
<accession>A0A1T3P3H8</accession>
<gene>
    <name evidence="2" type="ORF">B4N89_24375</name>
</gene>